<evidence type="ECO:0000256" key="5">
    <source>
        <dbReference type="ARBA" id="ARBA00022801"/>
    </source>
</evidence>
<dbReference type="PROSITE" id="PS50994">
    <property type="entry name" value="INTEGRASE"/>
    <property type="match status" value="1"/>
</dbReference>
<dbReference type="GO" id="GO:0016779">
    <property type="term" value="F:nucleotidyltransferase activity"/>
    <property type="evidence" value="ECO:0007669"/>
    <property type="project" value="UniProtKB-KW"/>
</dbReference>
<dbReference type="EMBL" id="QZWG01000006">
    <property type="protein sequence ID" value="RZC09022.1"/>
    <property type="molecule type" value="Genomic_DNA"/>
</dbReference>
<dbReference type="InterPro" id="IPR039537">
    <property type="entry name" value="Retrotran_Ty1/copia-like"/>
</dbReference>
<dbReference type="PANTHER" id="PTHR42648">
    <property type="entry name" value="TRANSPOSASE, PUTATIVE-RELATED"/>
    <property type="match status" value="1"/>
</dbReference>
<keyword evidence="5" id="KW-0378">Hydrolase</keyword>
<evidence type="ECO:0000256" key="4">
    <source>
        <dbReference type="ARBA" id="ARBA00022750"/>
    </source>
</evidence>
<dbReference type="Pfam" id="PF14223">
    <property type="entry name" value="Retrotran_gag_2"/>
    <property type="match status" value="1"/>
</dbReference>
<dbReference type="SUPFAM" id="SSF53098">
    <property type="entry name" value="Ribonuclease H-like"/>
    <property type="match status" value="1"/>
</dbReference>
<accession>A0A445KDU6</accession>
<protein>
    <recommendedName>
        <fullName evidence="1">Pantoate--beta-alanine ligase</fullName>
    </recommendedName>
    <alternativeName>
        <fullName evidence="7">Pantoate-activating enzyme</fullName>
    </alternativeName>
    <alternativeName>
        <fullName evidence="6">Pantothenate synthetase</fullName>
    </alternativeName>
</protein>
<dbReference type="AlphaFoldDB" id="A0A445KDU6"/>
<dbReference type="InterPro" id="IPR007788">
    <property type="entry name" value="QCT"/>
</dbReference>
<organism evidence="10 11">
    <name type="scientific">Glycine soja</name>
    <name type="common">Wild soybean</name>
    <dbReference type="NCBI Taxonomy" id="3848"/>
    <lineage>
        <taxon>Eukaryota</taxon>
        <taxon>Viridiplantae</taxon>
        <taxon>Streptophyta</taxon>
        <taxon>Embryophyta</taxon>
        <taxon>Tracheophyta</taxon>
        <taxon>Spermatophyta</taxon>
        <taxon>Magnoliopsida</taxon>
        <taxon>eudicotyledons</taxon>
        <taxon>Gunneridae</taxon>
        <taxon>Pentapetalae</taxon>
        <taxon>rosids</taxon>
        <taxon>fabids</taxon>
        <taxon>Fabales</taxon>
        <taxon>Fabaceae</taxon>
        <taxon>Papilionoideae</taxon>
        <taxon>50 kb inversion clade</taxon>
        <taxon>NPAAA clade</taxon>
        <taxon>indigoferoid/millettioid clade</taxon>
        <taxon>Phaseoleae</taxon>
        <taxon>Glycine</taxon>
        <taxon>Glycine subgen. Soja</taxon>
    </lineage>
</organism>
<feature type="domain" description="Integrase catalytic" evidence="9">
    <location>
        <begin position="206"/>
        <end position="388"/>
    </location>
</feature>
<keyword evidence="10" id="KW-0436">Ligase</keyword>
<dbReference type="PANTHER" id="PTHR42648:SF18">
    <property type="entry name" value="RETROTRANSPOSON, UNCLASSIFIED-LIKE PROTEIN"/>
    <property type="match status" value="1"/>
</dbReference>
<feature type="region of interest" description="Disordered" evidence="8">
    <location>
        <begin position="186"/>
        <end position="212"/>
    </location>
</feature>
<evidence type="ECO:0000256" key="2">
    <source>
        <dbReference type="ARBA" id="ARBA00022670"/>
    </source>
</evidence>
<feature type="compositionally biased region" description="Low complexity" evidence="8">
    <location>
        <begin position="437"/>
        <end position="447"/>
    </location>
</feature>
<dbReference type="InterPro" id="IPR001584">
    <property type="entry name" value="Integrase_cat-core"/>
</dbReference>
<evidence type="ECO:0000259" key="9">
    <source>
        <dbReference type="PROSITE" id="PS50994"/>
    </source>
</evidence>
<dbReference type="InterPro" id="IPR013103">
    <property type="entry name" value="RVT_2"/>
</dbReference>
<dbReference type="GO" id="GO:0004592">
    <property type="term" value="F:pantoate-beta-alanine ligase activity"/>
    <property type="evidence" value="ECO:0007669"/>
    <property type="project" value="InterPro"/>
</dbReference>
<dbReference type="Pfam" id="PF02569">
    <property type="entry name" value="Pantoate_ligase"/>
    <property type="match status" value="1"/>
</dbReference>
<evidence type="ECO:0000256" key="7">
    <source>
        <dbReference type="ARBA" id="ARBA00032806"/>
    </source>
</evidence>
<keyword evidence="10" id="KW-0548">Nucleotidyltransferase</keyword>
<dbReference type="GO" id="GO:0003676">
    <property type="term" value="F:nucleic acid binding"/>
    <property type="evidence" value="ECO:0007669"/>
    <property type="project" value="InterPro"/>
</dbReference>
<dbReference type="SUPFAM" id="SSF52374">
    <property type="entry name" value="Nucleotidylyl transferase"/>
    <property type="match status" value="1"/>
</dbReference>
<dbReference type="Pfam" id="PF05096">
    <property type="entry name" value="Glu_cyclase_2"/>
    <property type="match status" value="1"/>
</dbReference>
<dbReference type="SUPFAM" id="SSF56672">
    <property type="entry name" value="DNA/RNA polymerases"/>
    <property type="match status" value="1"/>
</dbReference>
<keyword evidence="3" id="KW-0479">Metal-binding</keyword>
<dbReference type="InterPro" id="IPR054722">
    <property type="entry name" value="PolX-like_BBD"/>
</dbReference>
<dbReference type="InterPro" id="IPR036397">
    <property type="entry name" value="RNaseH_sf"/>
</dbReference>
<evidence type="ECO:0000256" key="6">
    <source>
        <dbReference type="ARBA" id="ARBA00029902"/>
    </source>
</evidence>
<keyword evidence="11" id="KW-1185">Reference proteome</keyword>
<keyword evidence="2" id="KW-0645">Protease</keyword>
<evidence type="ECO:0000256" key="3">
    <source>
        <dbReference type="ARBA" id="ARBA00022723"/>
    </source>
</evidence>
<dbReference type="InterPro" id="IPR003721">
    <property type="entry name" value="Pantoate_ligase"/>
</dbReference>
<proteinExistence type="predicted"/>
<dbReference type="GO" id="GO:0006508">
    <property type="term" value="P:proteolysis"/>
    <property type="evidence" value="ECO:0007669"/>
    <property type="project" value="UniProtKB-KW"/>
</dbReference>
<evidence type="ECO:0000313" key="10">
    <source>
        <dbReference type="EMBL" id="RZC09022.1"/>
    </source>
</evidence>
<dbReference type="GO" id="GO:0016603">
    <property type="term" value="F:glutaminyl-peptide cyclotransferase activity"/>
    <property type="evidence" value="ECO:0007669"/>
    <property type="project" value="InterPro"/>
</dbReference>
<dbReference type="InterPro" id="IPR014729">
    <property type="entry name" value="Rossmann-like_a/b/a_fold"/>
</dbReference>
<dbReference type="InterPro" id="IPR043502">
    <property type="entry name" value="DNA/RNA_pol_sf"/>
</dbReference>
<dbReference type="Gene3D" id="3.30.420.10">
    <property type="entry name" value="Ribonuclease H-like superfamily/Ribonuclease H"/>
    <property type="match status" value="1"/>
</dbReference>
<gene>
    <name evidence="10" type="ORF">D0Y65_015653</name>
</gene>
<evidence type="ECO:0000256" key="1">
    <source>
        <dbReference type="ARBA" id="ARBA00015647"/>
    </source>
</evidence>
<dbReference type="InterPro" id="IPR012337">
    <property type="entry name" value="RNaseH-like_sf"/>
</dbReference>
<dbReference type="GO" id="GO:0046872">
    <property type="term" value="F:metal ion binding"/>
    <property type="evidence" value="ECO:0007669"/>
    <property type="project" value="UniProtKB-KW"/>
</dbReference>
<dbReference type="Proteomes" id="UP000289340">
    <property type="component" value="Chromosome 6"/>
</dbReference>
<name>A0A445KDU6_GLYSO</name>
<reference evidence="10 11" key="1">
    <citation type="submission" date="2018-09" db="EMBL/GenBank/DDBJ databases">
        <title>A high-quality reference genome of wild soybean provides a powerful tool to mine soybean genomes.</title>
        <authorList>
            <person name="Xie M."/>
            <person name="Chung C.Y.L."/>
            <person name="Li M.-W."/>
            <person name="Wong F.-L."/>
            <person name="Chan T.-F."/>
            <person name="Lam H.-M."/>
        </authorList>
    </citation>
    <scope>NUCLEOTIDE SEQUENCE [LARGE SCALE GENOMIC DNA]</scope>
    <source>
        <strain evidence="11">cv. W05</strain>
        <tissue evidence="10">Hypocotyl of etiolated seedlings</tissue>
    </source>
</reference>
<dbReference type="Pfam" id="PF22936">
    <property type="entry name" value="Pol_BBD"/>
    <property type="match status" value="1"/>
</dbReference>
<dbReference type="Gene3D" id="3.40.50.620">
    <property type="entry name" value="HUPs"/>
    <property type="match status" value="1"/>
</dbReference>
<sequence length="902" mass="103472">MGHSRRRLTVPADTSALNASQEKELKKNKQKNSKALFTLQQAVTDPIFPRIMGAKTAKEAWNTLQEEFQGSVKVRVVKLQSLRKDFELLKMKESETVKDYYSKVKEIVNQMRAFGEDILDKKIVEKILITMPQKFDPIVTTIEETKDLSTLSKTELVGSLEAYEQRLYRHKEDTLENAFQSKFKFHPQNKENRGKKNYGGTSRRRKDSIKEKGGSWYLDNGCSNHMAKDETIFKSIDESVKVKVRLGNGSVVESKGKGTVMVETDKEKSEVFGVFKKFKALAENQSGKRIKVLRSDRGKEYTSREFERFCEDEDIERQLIVAYSPQQNGVSERKNRTVMEMARLMLKEKGLPNTFWAKAVYTAVYILNRYPTKSVKDKTPIEAWNGKKPSAKHLRVFGSICYIHIPDVKRHKLEDKTIREEAEEEDPSEPPLPPPQQQDQELSSLESTPSRVRSLVDIYETCNLAILEHGSFEEASKQEVWVKEMEEEIQMIEKNNTWELVNRPHGKDIIGVKWVYKTKLNPDGTTQKHQARLVAKGYSQQPRIDYNETFALVARLDTIRALIALASHKGWSIHLLDVKSAFLNGVLEEEIYVEQPQGFVSEGKESKVLRLRKALYGLKQAPRAWYSRIDQYFMDRGFRRSKKEIETQLVDVGMRVKDARMQLVRVGRDLLIDPGLLGDVHLHRRLCAAAWIAGEYVEVAANPFELMDALLQPRNIFFPPSIRAVYINSALQILIFCLDCYIVHNEVPGSWKWGCVGRAGCVATMVTKLFNIVEPGVAVFGKKDYQQWHLIQRMCLLCVFMEPNIALFAVAVSKQVVYYKGHQVHNLNELEYINDEVWANVFMRTRSAPEANLTTLKLTSVVLHQQCVVIDIVAVPPWPSLPRRACLCRINIVLCHARPAMP</sequence>
<dbReference type="GO" id="GO:0004190">
    <property type="term" value="F:aspartic-type endopeptidase activity"/>
    <property type="evidence" value="ECO:0007669"/>
    <property type="project" value="UniProtKB-KW"/>
</dbReference>
<comment type="caution">
    <text evidence="10">The sequence shown here is derived from an EMBL/GenBank/DDBJ whole genome shotgun (WGS) entry which is preliminary data.</text>
</comment>
<keyword evidence="4" id="KW-0064">Aspartyl protease</keyword>
<evidence type="ECO:0000313" key="11">
    <source>
        <dbReference type="Proteomes" id="UP000289340"/>
    </source>
</evidence>
<dbReference type="Pfam" id="PF07727">
    <property type="entry name" value="RVT_2"/>
    <property type="match status" value="1"/>
</dbReference>
<dbReference type="GO" id="GO:0015074">
    <property type="term" value="P:DNA integration"/>
    <property type="evidence" value="ECO:0007669"/>
    <property type="project" value="InterPro"/>
</dbReference>
<dbReference type="GO" id="GO:0015940">
    <property type="term" value="P:pantothenate biosynthetic process"/>
    <property type="evidence" value="ECO:0007669"/>
    <property type="project" value="InterPro"/>
</dbReference>
<keyword evidence="10" id="KW-0808">Transferase</keyword>
<evidence type="ECO:0000256" key="8">
    <source>
        <dbReference type="SAM" id="MobiDB-lite"/>
    </source>
</evidence>
<feature type="region of interest" description="Disordered" evidence="8">
    <location>
        <begin position="419"/>
        <end position="449"/>
    </location>
</feature>